<evidence type="ECO:0000259" key="1">
    <source>
        <dbReference type="Pfam" id="PF07969"/>
    </source>
</evidence>
<dbReference type="KEGG" id="sphu:SPPYR_3063"/>
<dbReference type="Pfam" id="PF07969">
    <property type="entry name" value="Amidohydro_3"/>
    <property type="match status" value="1"/>
</dbReference>
<dbReference type="InterPro" id="IPR032466">
    <property type="entry name" value="Metal_Hydrolase"/>
</dbReference>
<dbReference type="AlphaFoldDB" id="A0A1Y5PVY7"/>
<accession>A0A1Y5PVY7</accession>
<reference evidence="2" key="1">
    <citation type="submission" date="2016-03" db="EMBL/GenBank/DDBJ databases">
        <authorList>
            <person name="Ploux O."/>
        </authorList>
    </citation>
    <scope>NUCLEOTIDE SEQUENCE</scope>
    <source>
        <strain evidence="2">UC10</strain>
    </source>
</reference>
<evidence type="ECO:0000313" key="2">
    <source>
        <dbReference type="EMBL" id="SBV34183.1"/>
    </source>
</evidence>
<dbReference type="InterPro" id="IPR013108">
    <property type="entry name" value="Amidohydro_3"/>
</dbReference>
<dbReference type="EMBL" id="LT598653">
    <property type="protein sequence ID" value="SBV34183.1"/>
    <property type="molecule type" value="Genomic_DNA"/>
</dbReference>
<dbReference type="SUPFAM" id="SSF51338">
    <property type="entry name" value="Composite domain of metallo-dependent hydrolases"/>
    <property type="match status" value="1"/>
</dbReference>
<gene>
    <name evidence="2" type="ORF">SPPYR_3063</name>
</gene>
<dbReference type="PROSITE" id="PS51257">
    <property type="entry name" value="PROKAR_LIPOPROTEIN"/>
    <property type="match status" value="1"/>
</dbReference>
<dbReference type="SUPFAM" id="SSF51556">
    <property type="entry name" value="Metallo-dependent hydrolases"/>
    <property type="match status" value="1"/>
</dbReference>
<dbReference type="PANTHER" id="PTHR22642">
    <property type="entry name" value="IMIDAZOLONEPROPIONASE"/>
    <property type="match status" value="1"/>
</dbReference>
<name>A0A1Y5PVY7_9SPHN</name>
<protein>
    <submittedName>
        <fullName evidence="2">Amidohydrolase 3</fullName>
    </submittedName>
</protein>
<organism evidence="2">
    <name type="scientific">uncultured Sphingopyxis sp</name>
    <dbReference type="NCBI Taxonomy" id="310581"/>
    <lineage>
        <taxon>Bacteria</taxon>
        <taxon>Pseudomonadati</taxon>
        <taxon>Pseudomonadota</taxon>
        <taxon>Alphaproteobacteria</taxon>
        <taxon>Sphingomonadales</taxon>
        <taxon>Sphingomonadaceae</taxon>
        <taxon>Sphingopyxis</taxon>
        <taxon>environmental samples</taxon>
    </lineage>
</organism>
<sequence>MRRACKNHPLPQAGGAAKLGPAKPGLVAAGWASCLRLLPTPLRLASKLASLAAPPACGMGLLALLALTLAAPAHADTLIDNVNGITLDKDGKLVRFTGLVIDTEGKVKQLLGRKDKRPERPDFKQDGKGKTLIPGLIDAHGHVMGLGFKLMLLDLSGTGSLAEAQAAIRKYAAENPEMPWIIGSGWNQEKWGLGRFPTAADLDAAVPDRPVWLERVDGHAGWANSAAMAAAKITPASKSPEGGRIEMAGGKPSGVFVDAAMRLIDGAKPKPLARDLDRALYLAQQKLLEQGITTIADMGTTIEEWQAYRRAGDKKQLAVRILSYGGDIDNMAIIAGSEPTPWLYDDRLRMVGVKLYLDGALGSRGAWLKAPYADAPGQKGLPLLTPAQLRNKMVRASMDKFQVAIHAIGDAANAEALAAIADLTADLPGERRWRIEHAQIIDPADIARFAELKVVASMQPIHQPSDRLMAEARLGPDRLKGAYAWRSLQNAGVRLAFGSDVPVESANPFPGIAAAISRTDAKGEPFGGWRPEEAVSRETALDGFTRTAAYAGFAEDRIGTLMPGMRADFLIVDADPMLASPDEIRRMAPLETWVGGYRYYKQKEGATVGR</sequence>
<feature type="domain" description="Amidohydrolase 3" evidence="1">
    <location>
        <begin position="126"/>
        <end position="596"/>
    </location>
</feature>
<dbReference type="CDD" id="cd01300">
    <property type="entry name" value="YtcJ_like"/>
    <property type="match status" value="1"/>
</dbReference>
<dbReference type="InterPro" id="IPR033932">
    <property type="entry name" value="YtcJ-like"/>
</dbReference>
<proteinExistence type="predicted"/>
<keyword evidence="2" id="KW-0378">Hydrolase</keyword>
<dbReference type="Gene3D" id="3.20.20.140">
    <property type="entry name" value="Metal-dependent hydrolases"/>
    <property type="match status" value="1"/>
</dbReference>
<dbReference type="Gene3D" id="3.10.310.70">
    <property type="match status" value="1"/>
</dbReference>
<dbReference type="GO" id="GO:0016810">
    <property type="term" value="F:hydrolase activity, acting on carbon-nitrogen (but not peptide) bonds"/>
    <property type="evidence" value="ECO:0007669"/>
    <property type="project" value="InterPro"/>
</dbReference>
<dbReference type="InterPro" id="IPR011059">
    <property type="entry name" value="Metal-dep_hydrolase_composite"/>
</dbReference>
<dbReference type="PANTHER" id="PTHR22642:SF2">
    <property type="entry name" value="PROTEIN LONG AFTER FAR-RED 3"/>
    <property type="match status" value="1"/>
</dbReference>
<dbReference type="Gene3D" id="2.30.40.10">
    <property type="entry name" value="Urease, subunit C, domain 1"/>
    <property type="match status" value="1"/>
</dbReference>